<sequence>MTRSPYELTVGSALDDLHPALRRYFAAIPEGSRGYGSGVFELAGTPRRWLWPVLRLLARESILFPAWERSVPFTVVNAPLTDRDGRTAVVAVRRFHFSRGAGEMVDAITADSGGADGLVDHLGRGRRFRVRLAARVVRGELHLVSTEFAVRLGRRHIVLPAAISPRVLLTERFDDHADGGAPGSSETAEGAQRVSVVVDAPVLGRLYEYTGSFRYEVRPE</sequence>
<reference evidence="2" key="1">
    <citation type="submission" date="2022-08" db="EMBL/GenBank/DDBJ databases">
        <authorList>
            <person name="Deng Y."/>
            <person name="Han X.-F."/>
            <person name="Zhang Y.-Q."/>
        </authorList>
    </citation>
    <scope>NUCLEOTIDE SEQUENCE</scope>
    <source>
        <strain evidence="2">CPCC 203407</strain>
    </source>
</reference>
<protein>
    <submittedName>
        <fullName evidence="2">DUF4166 domain-containing protein</fullName>
    </submittedName>
</protein>
<dbReference type="EMBL" id="JANLCK010000004">
    <property type="protein sequence ID" value="MCS5725959.1"/>
    <property type="molecule type" value="Genomic_DNA"/>
</dbReference>
<dbReference type="InterPro" id="IPR025311">
    <property type="entry name" value="DUF4166"/>
</dbReference>
<dbReference type="RefSeq" id="WP_259526627.1">
    <property type="nucleotide sequence ID" value="NZ_JANLCK010000004.1"/>
</dbReference>
<name>A0AA42BV19_9MICO</name>
<evidence type="ECO:0000313" key="3">
    <source>
        <dbReference type="Proteomes" id="UP001165587"/>
    </source>
</evidence>
<gene>
    <name evidence="2" type="ORF">N1028_08615</name>
</gene>
<dbReference type="Proteomes" id="UP001165587">
    <property type="component" value="Unassembled WGS sequence"/>
</dbReference>
<dbReference type="AlphaFoldDB" id="A0AA42BV19"/>
<evidence type="ECO:0000259" key="1">
    <source>
        <dbReference type="Pfam" id="PF13761"/>
    </source>
</evidence>
<organism evidence="2 3">
    <name type="scientific">Herbiconiux oxytropis</name>
    <dbReference type="NCBI Taxonomy" id="2970915"/>
    <lineage>
        <taxon>Bacteria</taxon>
        <taxon>Bacillati</taxon>
        <taxon>Actinomycetota</taxon>
        <taxon>Actinomycetes</taxon>
        <taxon>Micrococcales</taxon>
        <taxon>Microbacteriaceae</taxon>
        <taxon>Herbiconiux</taxon>
    </lineage>
</organism>
<proteinExistence type="predicted"/>
<comment type="caution">
    <text evidence="2">The sequence shown here is derived from an EMBL/GenBank/DDBJ whole genome shotgun (WGS) entry which is preliminary data.</text>
</comment>
<feature type="domain" description="DUF4166" evidence="1">
    <location>
        <begin position="17"/>
        <end position="213"/>
    </location>
</feature>
<dbReference type="Pfam" id="PF13761">
    <property type="entry name" value="DUF4166"/>
    <property type="match status" value="1"/>
</dbReference>
<accession>A0AA42BV19</accession>
<evidence type="ECO:0000313" key="2">
    <source>
        <dbReference type="EMBL" id="MCS5725959.1"/>
    </source>
</evidence>
<keyword evidence="3" id="KW-1185">Reference proteome</keyword>